<comment type="caution">
    <text evidence="6">The sequence shown here is derived from an EMBL/GenBank/DDBJ whole genome shotgun (WGS) entry which is preliminary data.</text>
</comment>
<comment type="similarity">
    <text evidence="1">Belongs to the VPS26 family.</text>
</comment>
<dbReference type="KEGG" id="tasa:A1Q1_07597"/>
<dbReference type="Gene3D" id="2.60.40.150">
    <property type="entry name" value="C2 domain"/>
    <property type="match status" value="1"/>
</dbReference>
<dbReference type="InterPro" id="IPR014772">
    <property type="entry name" value="Munc13_dom-2"/>
</dbReference>
<dbReference type="GeneID" id="25991109"/>
<evidence type="ECO:0000256" key="2">
    <source>
        <dbReference type="SAM" id="Coils"/>
    </source>
</evidence>
<sequence>MASFFGFASAPVDVEIRLNGEDDRKQVEVKGEHDKKELCPVYYDGESVEGKVVVRVKDGKKFQHDGIRIELVGSIELFYDRGNRYDFVSLSQELAGPGEMRQAQTFDFTFKNVEKQYESYSGINVKLRYHLKDVIVGKVYFLLVRIKIKHMELSIIRRETTGAAPNLYNESETITKFEIMDGAPVRGETIPIRLFLGGFELTPTFRDVNKKFSTRYFLSLVLIDEENRRYFKQQEITLYRIPFPLTVLGMLFELQAIDKRLNQKVLLMQEAASAAQKAQDSLASFSLDLGSLIGRDASKSPRYPEKYIKTLDGILQKVAMGQDSKFRRAVAFFWSSSWADKTFQRQLKESRKLEDIILAFVSAATKSLRKEHDLADGGWKAELNPQILMFLDLLHDSLSSVGSGGTELRARLSTYRSRLQSDNTGVTSSAPTVGALPEDNRPMARSAFELDVVLKVLPVESSKLAEAVDALRSSSSVEAALEDLKRLDAGNESPYDRDEFADERTWSDFQARERSALLQLSRELQNLELTKDRSGDRSEVNGITAALDSTGLGPHRFFYIPTDPRQTYRQLLRVCLDYDLQVLRTLPEDQDVSLGILSAEHTDFLTECANRWRLPLSFRSWVFLEAIQEHYEHGEVPPDCVFEAVGGVGRASQELPVSEWPVSDQSGLQTVLLRRNTFFLNDVEVALTSPKGYLSPEFRQAVSQWQLLDATDEDHVVLQRIQRAICDRLRQQAYTNYIDEASEMYAREGGKNRQFALALASWIESGAKKLDKWFPEPISPANSHSSSVTDLFDSFHSAISFLLGLRWDDPEQMATFATRLAKSCVKLNNIDAMRHQLDRLYLDMRVDEFASLDVNQPVSASTGQSSLFTIKIVLGEGLQVDGGAKAPDSFVVLSDEHGNRYAKTRTIYDDFDPRWDETFDIAIRQPSWFMVTVRHRSLSGKHDLVGRAYLRLDPSQYVDFISKDVLLPLNTKGHVLLRVSMEGERDDIQFHFGRAFRWLKRTESDMMTPVLRHTLSRNNIKSVLKPNTGIDYNDALRISNDAIGRISAAYRNAVSAAQGDYSIPLPPSEVQSAKSQSATLKRGPTEAEIETAIHPLFDYLDTNNHTLASTLSSDAMQMVMAKLWKQILTTIEALIVPPLSDKPSQMRALSHSELDIALRWLKFLRDFFFAGGDDSGVPLNILQNAKFNEIMSVSMYYDWSTDELMEVGAYSVDPS</sequence>
<dbReference type="SMART" id="SM00239">
    <property type="entry name" value="C2"/>
    <property type="match status" value="1"/>
</dbReference>
<dbReference type="Pfam" id="PF03643">
    <property type="entry name" value="Vps26"/>
    <property type="match status" value="1"/>
</dbReference>
<gene>
    <name evidence="6" type="ORF">A1Q1_07597</name>
</gene>
<dbReference type="InterPro" id="IPR052811">
    <property type="entry name" value="Glucose_resp_signaling"/>
</dbReference>
<evidence type="ECO:0000256" key="1">
    <source>
        <dbReference type="ARBA" id="ARBA00009100"/>
    </source>
</evidence>
<dbReference type="HOGENOM" id="CLU_269284_0_0_1"/>
<accession>J5R7P8</accession>
<feature type="coiled-coil region" evidence="2">
    <location>
        <begin position="510"/>
        <end position="537"/>
    </location>
</feature>
<proteinExistence type="inferred from homology"/>
<dbReference type="InterPro" id="IPR035892">
    <property type="entry name" value="C2_domain_sf"/>
</dbReference>
<name>J5R7P8_TRIAS</name>
<evidence type="ECO:0000313" key="7">
    <source>
        <dbReference type="Proteomes" id="UP000002748"/>
    </source>
</evidence>
<reference evidence="6 7" key="1">
    <citation type="journal article" date="2012" name="Eukaryot. Cell">
        <title>Draft genome sequence of CBS 2479, the standard type strain of Trichosporon asahii.</title>
        <authorList>
            <person name="Yang R.Y."/>
            <person name="Li H.T."/>
            <person name="Zhu H."/>
            <person name="Zhou G.P."/>
            <person name="Wang M."/>
            <person name="Wang L."/>
        </authorList>
    </citation>
    <scope>NUCLEOTIDE SEQUENCE [LARGE SCALE GENOMIC DNA]</scope>
    <source>
        <strain evidence="7">ATCC 90039 / CBS 2479 / JCM 2466 / KCTC 7840 / NCYC 2677 / UAMH 7654</strain>
    </source>
</reference>
<dbReference type="AlphaFoldDB" id="J5R7P8"/>
<keyword evidence="2" id="KW-0175">Coiled coil</keyword>
<dbReference type="InterPro" id="IPR014770">
    <property type="entry name" value="Munc13_1"/>
</dbReference>
<dbReference type="Gene3D" id="1.10.357.50">
    <property type="match status" value="1"/>
</dbReference>
<dbReference type="Proteomes" id="UP000002748">
    <property type="component" value="Unassembled WGS sequence"/>
</dbReference>
<dbReference type="VEuPathDB" id="FungiDB:A1Q1_07597"/>
<protein>
    <submittedName>
        <fullName evidence="6">Uncharacterized protein</fullName>
    </submittedName>
</protein>
<dbReference type="OrthoDB" id="3821113at2759"/>
<dbReference type="PROSITE" id="PS51259">
    <property type="entry name" value="MHD2"/>
    <property type="match status" value="1"/>
</dbReference>
<dbReference type="PANTHER" id="PTHR47263:SF1">
    <property type="entry name" value="C2 DOMAIN PROTEIN (AFU_ORTHOLOGUE AFUA_7G02350)"/>
    <property type="match status" value="1"/>
</dbReference>
<dbReference type="CDD" id="cd04043">
    <property type="entry name" value="C2_Munc13_fungal"/>
    <property type="match status" value="1"/>
</dbReference>
<dbReference type="InterPro" id="IPR000008">
    <property type="entry name" value="C2_dom"/>
</dbReference>
<feature type="domain" description="MHD1" evidence="4">
    <location>
        <begin position="712"/>
        <end position="835"/>
    </location>
</feature>
<dbReference type="PROSITE" id="PS51258">
    <property type="entry name" value="MHD1"/>
    <property type="match status" value="1"/>
</dbReference>
<organism evidence="6 7">
    <name type="scientific">Trichosporon asahii var. asahii (strain ATCC 90039 / CBS 2479 / JCM 2466 / KCTC 7840 / NBRC 103889/ NCYC 2677 / UAMH 7654)</name>
    <name type="common">Yeast</name>
    <dbReference type="NCBI Taxonomy" id="1186058"/>
    <lineage>
        <taxon>Eukaryota</taxon>
        <taxon>Fungi</taxon>
        <taxon>Dikarya</taxon>
        <taxon>Basidiomycota</taxon>
        <taxon>Agaricomycotina</taxon>
        <taxon>Tremellomycetes</taxon>
        <taxon>Trichosporonales</taxon>
        <taxon>Trichosporonaceae</taxon>
        <taxon>Trichosporon</taxon>
    </lineage>
</organism>
<feature type="domain" description="MHD2" evidence="5">
    <location>
        <begin position="1090"/>
        <end position="1208"/>
    </location>
</feature>
<feature type="domain" description="C2" evidence="3">
    <location>
        <begin position="848"/>
        <end position="965"/>
    </location>
</feature>
<dbReference type="EMBL" id="ALBS01000073">
    <property type="protein sequence ID" value="EJT51133.1"/>
    <property type="molecule type" value="Genomic_DNA"/>
</dbReference>
<dbReference type="Gene3D" id="2.60.40.640">
    <property type="match status" value="1"/>
</dbReference>
<dbReference type="Pfam" id="PF00168">
    <property type="entry name" value="C2"/>
    <property type="match status" value="1"/>
</dbReference>
<dbReference type="GO" id="GO:0006886">
    <property type="term" value="P:intracellular protein transport"/>
    <property type="evidence" value="ECO:0007669"/>
    <property type="project" value="InterPro"/>
</dbReference>
<evidence type="ECO:0000259" key="4">
    <source>
        <dbReference type="PROSITE" id="PS51258"/>
    </source>
</evidence>
<dbReference type="PANTHER" id="PTHR47263">
    <property type="entry name" value="ADENYLATE CYCLASE ACTIVATION PROTEIN GIT1"/>
    <property type="match status" value="1"/>
</dbReference>
<dbReference type="InterPro" id="IPR014752">
    <property type="entry name" value="Arrestin-like_C"/>
</dbReference>
<dbReference type="InterPro" id="IPR028934">
    <property type="entry name" value="Vps26-related"/>
</dbReference>
<dbReference type="PROSITE" id="PS50004">
    <property type="entry name" value="C2"/>
    <property type="match status" value="1"/>
</dbReference>
<dbReference type="Gene3D" id="1.20.58.1100">
    <property type="match status" value="1"/>
</dbReference>
<dbReference type="RefSeq" id="XP_014182084.1">
    <property type="nucleotide sequence ID" value="XM_014326609.1"/>
</dbReference>
<evidence type="ECO:0000313" key="6">
    <source>
        <dbReference type="EMBL" id="EJT51133.1"/>
    </source>
</evidence>
<dbReference type="SUPFAM" id="SSF49562">
    <property type="entry name" value="C2 domain (Calcium/lipid-binding domain, CaLB)"/>
    <property type="match status" value="1"/>
</dbReference>
<evidence type="ECO:0000259" key="3">
    <source>
        <dbReference type="PROSITE" id="PS50004"/>
    </source>
</evidence>
<evidence type="ECO:0000259" key="5">
    <source>
        <dbReference type="PROSITE" id="PS51259"/>
    </source>
</evidence>